<evidence type="ECO:0000313" key="1">
    <source>
        <dbReference type="EMBL" id="ASC70063.1"/>
    </source>
</evidence>
<sequence length="195" mass="22193">MSYTTEQLLDILDREIRATWKGERLLLSSPHRLDHPVVAKALGTQKLSKVYAIQDFRAQIHEYQQEHQVSGLVWYTCRFQGRSIQLPELHPQLAAIASDKVVLIEAKQNVLNFWRDSIAGLKLWRAGRPPTAISRDDVEHLISQTEWAEIDATRTELYLSLCWGNPQECHCDWARPASGCERIIAAPAEPSGIKV</sequence>
<dbReference type="KEGG" id="hhg:XM38_009930"/>
<proteinExistence type="predicted"/>
<protein>
    <submittedName>
        <fullName evidence="1">Uncharacterized protein</fullName>
    </submittedName>
</protein>
<dbReference type="Proteomes" id="UP000191901">
    <property type="component" value="Chromosome"/>
</dbReference>
<keyword evidence="2" id="KW-1185">Reference proteome</keyword>
<dbReference type="AlphaFoldDB" id="A0A1Z3HIF8"/>
<gene>
    <name evidence="1" type="ORF">XM38_009930</name>
</gene>
<dbReference type="OrthoDB" id="483169at2"/>
<dbReference type="EMBL" id="CP021983">
    <property type="protein sequence ID" value="ASC70063.1"/>
    <property type="molecule type" value="Genomic_DNA"/>
</dbReference>
<evidence type="ECO:0000313" key="2">
    <source>
        <dbReference type="Proteomes" id="UP000191901"/>
    </source>
</evidence>
<accession>A0A1Z3HIF8</accession>
<reference evidence="1 2" key="1">
    <citation type="journal article" date="2016" name="Biochim. Biophys. Acta">
        <title>Characterization of red-shifted phycobilisomes isolated from the chlorophyll f-containing cyanobacterium Halomicronema hongdechloris.</title>
        <authorList>
            <person name="Li Y."/>
            <person name="Lin Y."/>
            <person name="Garvey C.J."/>
            <person name="Birch D."/>
            <person name="Corkery R.W."/>
            <person name="Loughlin P.C."/>
            <person name="Scheer H."/>
            <person name="Willows R.D."/>
            <person name="Chen M."/>
        </authorList>
    </citation>
    <scope>NUCLEOTIDE SEQUENCE [LARGE SCALE GENOMIC DNA]</scope>
    <source>
        <strain evidence="1 2">C2206</strain>
    </source>
</reference>
<dbReference type="STRING" id="1641165.XM38_04525"/>
<dbReference type="RefSeq" id="WP_080806260.1">
    <property type="nucleotide sequence ID" value="NZ_CP021983.2"/>
</dbReference>
<name>A0A1Z3HIF8_9CYAN</name>
<organism evidence="1 2">
    <name type="scientific">Halomicronema hongdechloris C2206</name>
    <dbReference type="NCBI Taxonomy" id="1641165"/>
    <lineage>
        <taxon>Bacteria</taxon>
        <taxon>Bacillati</taxon>
        <taxon>Cyanobacteriota</taxon>
        <taxon>Cyanophyceae</taxon>
        <taxon>Nodosilineales</taxon>
        <taxon>Nodosilineaceae</taxon>
        <taxon>Halomicronema</taxon>
    </lineage>
</organism>